<organism evidence="1 2">
    <name type="scientific">Hypericibacter terrae</name>
    <dbReference type="NCBI Taxonomy" id="2602015"/>
    <lineage>
        <taxon>Bacteria</taxon>
        <taxon>Pseudomonadati</taxon>
        <taxon>Pseudomonadota</taxon>
        <taxon>Alphaproteobacteria</taxon>
        <taxon>Rhodospirillales</taxon>
        <taxon>Dongiaceae</taxon>
        <taxon>Hypericibacter</taxon>
    </lineage>
</organism>
<dbReference type="OrthoDB" id="9812484at2"/>
<protein>
    <submittedName>
        <fullName evidence="1">Uncharacterized protein</fullName>
    </submittedName>
</protein>
<gene>
    <name evidence="1" type="ORF">FRZ44_02190</name>
</gene>
<dbReference type="AlphaFoldDB" id="A0A5J6MCD2"/>
<evidence type="ECO:0000313" key="1">
    <source>
        <dbReference type="EMBL" id="QEX14943.1"/>
    </source>
</evidence>
<proteinExistence type="predicted"/>
<dbReference type="KEGG" id="htq:FRZ44_02190"/>
<reference evidence="1 2" key="1">
    <citation type="submission" date="2019-08" db="EMBL/GenBank/DDBJ databases">
        <title>Hyperibacter terrae gen. nov., sp. nov. and Hyperibacter viscosus sp. nov., two new members in the family Rhodospirillaceae isolated from the rhizosphere of Hypericum perforatum.</title>
        <authorList>
            <person name="Noviana Z."/>
        </authorList>
    </citation>
    <scope>NUCLEOTIDE SEQUENCE [LARGE SCALE GENOMIC DNA]</scope>
    <source>
        <strain evidence="1 2">R5913</strain>
    </source>
</reference>
<dbReference type="Proteomes" id="UP000326202">
    <property type="component" value="Chromosome"/>
</dbReference>
<dbReference type="EMBL" id="CP042906">
    <property type="protein sequence ID" value="QEX14943.1"/>
    <property type="molecule type" value="Genomic_DNA"/>
</dbReference>
<evidence type="ECO:0000313" key="2">
    <source>
        <dbReference type="Proteomes" id="UP000326202"/>
    </source>
</evidence>
<accession>A0A5J6MCD2</accession>
<keyword evidence="2" id="KW-1185">Reference proteome</keyword>
<dbReference type="RefSeq" id="WP_151175444.1">
    <property type="nucleotide sequence ID" value="NZ_CP042906.1"/>
</dbReference>
<name>A0A5J6MCD2_9PROT</name>
<sequence>MRGLEATSSPEPALRGWGRSDPAIREALAALDRQRLGYLEGLFRAMGFPAADAASRARLCYLALVAEHQLGIAAGAEARLEAGRAQFALLTRA</sequence>